<feature type="compositionally biased region" description="Basic and acidic residues" evidence="1">
    <location>
        <begin position="73"/>
        <end position="97"/>
    </location>
</feature>
<feature type="chain" id="PRO_5047533629" evidence="2">
    <location>
        <begin position="26"/>
        <end position="145"/>
    </location>
</feature>
<dbReference type="Pfam" id="PF13511">
    <property type="entry name" value="DUF4124"/>
    <property type="match status" value="1"/>
</dbReference>
<dbReference type="Proteomes" id="UP001259982">
    <property type="component" value="Unassembled WGS sequence"/>
</dbReference>
<gene>
    <name evidence="4" type="ORF">RM531_07670</name>
</gene>
<evidence type="ECO:0000313" key="4">
    <source>
        <dbReference type="EMBL" id="MDT0618350.1"/>
    </source>
</evidence>
<accession>A0ABU3B8K7</accession>
<feature type="region of interest" description="Disordered" evidence="1">
    <location>
        <begin position="38"/>
        <end position="124"/>
    </location>
</feature>
<keyword evidence="5" id="KW-1185">Reference proteome</keyword>
<dbReference type="RefSeq" id="WP_311658447.1">
    <property type="nucleotide sequence ID" value="NZ_JAVRHY010000005.1"/>
</dbReference>
<feature type="domain" description="DUF4124" evidence="3">
    <location>
        <begin position="16"/>
        <end position="63"/>
    </location>
</feature>
<sequence>MRQRPRTLVRLAGAGLALFAGLAFAEIYRWVDDQGRVHYGDRPAAGRTAEKLQSTPAGPARTANRDTSGNEAGRTDEADDRAERAAEVRQQECEKARTRLQAYRDAARLTTTGPEGETRELDADERVDVIVRAEEQVAELCPESD</sequence>
<keyword evidence="2" id="KW-0732">Signal</keyword>
<reference evidence="4 5" key="1">
    <citation type="submission" date="2023-09" db="EMBL/GenBank/DDBJ databases">
        <authorList>
            <person name="Rey-Velasco X."/>
        </authorList>
    </citation>
    <scope>NUCLEOTIDE SEQUENCE [LARGE SCALE GENOMIC DNA]</scope>
    <source>
        <strain evidence="4 5">P385</strain>
    </source>
</reference>
<comment type="caution">
    <text evidence="4">The sequence shown here is derived from an EMBL/GenBank/DDBJ whole genome shotgun (WGS) entry which is preliminary data.</text>
</comment>
<evidence type="ECO:0000256" key="1">
    <source>
        <dbReference type="SAM" id="MobiDB-lite"/>
    </source>
</evidence>
<evidence type="ECO:0000259" key="3">
    <source>
        <dbReference type="Pfam" id="PF13511"/>
    </source>
</evidence>
<organism evidence="4 5">
    <name type="scientific">Spectribacter acetivorans</name>
    <dbReference type="NCBI Taxonomy" id="3075603"/>
    <lineage>
        <taxon>Bacteria</taxon>
        <taxon>Pseudomonadati</taxon>
        <taxon>Pseudomonadota</taxon>
        <taxon>Gammaproteobacteria</taxon>
        <taxon>Salinisphaerales</taxon>
        <taxon>Salinisphaeraceae</taxon>
        <taxon>Spectribacter</taxon>
    </lineage>
</organism>
<dbReference type="EMBL" id="JAVRHY010000005">
    <property type="protein sequence ID" value="MDT0618350.1"/>
    <property type="molecule type" value="Genomic_DNA"/>
</dbReference>
<name>A0ABU3B8K7_9GAMM</name>
<evidence type="ECO:0000256" key="2">
    <source>
        <dbReference type="SAM" id="SignalP"/>
    </source>
</evidence>
<dbReference type="InterPro" id="IPR025392">
    <property type="entry name" value="DUF4124"/>
</dbReference>
<evidence type="ECO:0000313" key="5">
    <source>
        <dbReference type="Proteomes" id="UP001259982"/>
    </source>
</evidence>
<feature type="signal peptide" evidence="2">
    <location>
        <begin position="1"/>
        <end position="25"/>
    </location>
</feature>
<protein>
    <submittedName>
        <fullName evidence="4">DUF4124 domain-containing protein</fullName>
    </submittedName>
</protein>
<proteinExistence type="predicted"/>